<evidence type="ECO:0000313" key="1">
    <source>
        <dbReference type="EMBL" id="MDO1585015.1"/>
    </source>
</evidence>
<comment type="caution">
    <text evidence="1">The sequence shown here is derived from an EMBL/GenBank/DDBJ whole genome shotgun (WGS) entry which is preliminary data.</text>
</comment>
<proteinExistence type="predicted"/>
<dbReference type="Proteomes" id="UP001169006">
    <property type="component" value="Unassembled WGS sequence"/>
</dbReference>
<protein>
    <recommendedName>
        <fullName evidence="3">CdiI immunity protein domain-containing protein</fullName>
    </recommendedName>
</protein>
<evidence type="ECO:0008006" key="3">
    <source>
        <dbReference type="Google" id="ProtNLM"/>
    </source>
</evidence>
<sequence>MTKKLVASPAFRSFTSFMIQDFETFASMDDVIRFGLQLAERRNALHTSELEAYLKEILSPSVSDAQIGQLWNSSSAEFSADDRSIRDFLRRTLEILQEDAPNGVLKKKPIRYKADRN</sequence>
<evidence type="ECO:0000313" key="2">
    <source>
        <dbReference type="Proteomes" id="UP001169006"/>
    </source>
</evidence>
<reference evidence="1" key="2">
    <citation type="submission" date="2023-07" db="EMBL/GenBank/DDBJ databases">
        <authorList>
            <person name="Sun H."/>
        </authorList>
    </citation>
    <scope>NUCLEOTIDE SEQUENCE</scope>
    <source>
        <strain evidence="1">05753</strain>
    </source>
</reference>
<dbReference type="EMBL" id="JAUKWQ010000012">
    <property type="protein sequence ID" value="MDO1585015.1"/>
    <property type="molecule type" value="Genomic_DNA"/>
</dbReference>
<gene>
    <name evidence="1" type="ORF">Q2T52_23235</name>
</gene>
<keyword evidence="2" id="KW-1185">Reference proteome</keyword>
<accession>A0ABT8T2Q7</accession>
<dbReference type="RefSeq" id="WP_302079304.1">
    <property type="nucleotide sequence ID" value="NZ_JAUKWQ010000012.1"/>
</dbReference>
<organism evidence="1 2">
    <name type="scientific">Rhizobium oryzicola</name>
    <dbReference type="NCBI Taxonomy" id="1232668"/>
    <lineage>
        <taxon>Bacteria</taxon>
        <taxon>Pseudomonadati</taxon>
        <taxon>Pseudomonadota</taxon>
        <taxon>Alphaproteobacteria</taxon>
        <taxon>Hyphomicrobiales</taxon>
        <taxon>Rhizobiaceae</taxon>
        <taxon>Rhizobium/Agrobacterium group</taxon>
        <taxon>Rhizobium</taxon>
    </lineage>
</organism>
<reference evidence="1" key="1">
    <citation type="journal article" date="2015" name="Int. J. Syst. Evol. Microbiol.">
        <title>Rhizobium oryzicola sp. nov., potential plant-growth-promoting endophytic bacteria isolated from rice roots.</title>
        <authorList>
            <person name="Zhang X.X."/>
            <person name="Gao J.S."/>
            <person name="Cao Y.H."/>
            <person name="Sheirdil R.A."/>
            <person name="Wang X.C."/>
            <person name="Zhang L."/>
        </authorList>
    </citation>
    <scope>NUCLEOTIDE SEQUENCE</scope>
    <source>
        <strain evidence="1">05753</strain>
    </source>
</reference>
<name>A0ABT8T2Q7_9HYPH</name>